<feature type="domain" description="PiggyBac transposable element-derived protein" evidence="1">
    <location>
        <begin position="8"/>
        <end position="112"/>
    </location>
</feature>
<accession>A0AAN8Q1F2</accession>
<reference evidence="2 3" key="1">
    <citation type="submission" date="2024-01" db="EMBL/GenBank/DDBJ databases">
        <title>The genome of the rayed Mediterranean limpet Patella caerulea (Linnaeus, 1758).</title>
        <authorList>
            <person name="Anh-Thu Weber A."/>
            <person name="Halstead-Nussloch G."/>
        </authorList>
    </citation>
    <scope>NUCLEOTIDE SEQUENCE [LARGE SCALE GENOMIC DNA]</scope>
    <source>
        <strain evidence="2">AATW-2023a</strain>
        <tissue evidence="2">Whole specimen</tissue>
    </source>
</reference>
<organism evidence="2 3">
    <name type="scientific">Patella caerulea</name>
    <name type="common">Rayed Mediterranean limpet</name>
    <dbReference type="NCBI Taxonomy" id="87958"/>
    <lineage>
        <taxon>Eukaryota</taxon>
        <taxon>Metazoa</taxon>
        <taxon>Spiralia</taxon>
        <taxon>Lophotrochozoa</taxon>
        <taxon>Mollusca</taxon>
        <taxon>Gastropoda</taxon>
        <taxon>Patellogastropoda</taxon>
        <taxon>Patelloidea</taxon>
        <taxon>Patellidae</taxon>
        <taxon>Patella</taxon>
    </lineage>
</organism>
<dbReference type="Proteomes" id="UP001347796">
    <property type="component" value="Unassembled WGS sequence"/>
</dbReference>
<dbReference type="EMBL" id="JAZGQO010000003">
    <property type="protein sequence ID" value="KAK6188726.1"/>
    <property type="molecule type" value="Genomic_DNA"/>
</dbReference>
<evidence type="ECO:0000313" key="3">
    <source>
        <dbReference type="Proteomes" id="UP001347796"/>
    </source>
</evidence>
<keyword evidence="3" id="KW-1185">Reference proteome</keyword>
<evidence type="ECO:0000259" key="1">
    <source>
        <dbReference type="Pfam" id="PF13843"/>
    </source>
</evidence>
<dbReference type="Pfam" id="PF13843">
    <property type="entry name" value="DDE_Tnp_1_7"/>
    <property type="match status" value="1"/>
</dbReference>
<dbReference type="AlphaFoldDB" id="A0AAN8Q1F2"/>
<dbReference type="CDD" id="cd20805">
    <property type="entry name" value="C1_DGK_rpt2"/>
    <property type="match status" value="1"/>
</dbReference>
<sequence>MDIKAIEKQPRGTYDFRSDNCKGIILTRWNDNNVVSLISNKYGIQPVGTATRWSKKDGKRVGIRQPNVVKHYNSTMGGVDRLDQNIGLYRCGINSKKWWWSLLLYLIDMCVQQTWHLYRNLPQFAAFPKDQLAVRREISKIWLMQAPPLSKPGRRGGKYASLDKRIPPQIRFDGQGHFIEKSDKQARCAACGMKCRQRCIKCNVGVHDRCFIQFHSS</sequence>
<protein>
    <recommendedName>
        <fullName evidence="1">PiggyBac transposable element-derived protein domain-containing protein</fullName>
    </recommendedName>
</protein>
<dbReference type="InterPro" id="IPR029526">
    <property type="entry name" value="PGBD"/>
</dbReference>
<evidence type="ECO:0000313" key="2">
    <source>
        <dbReference type="EMBL" id="KAK6188726.1"/>
    </source>
</evidence>
<comment type="caution">
    <text evidence="2">The sequence shown here is derived from an EMBL/GenBank/DDBJ whole genome shotgun (WGS) entry which is preliminary data.</text>
</comment>
<name>A0AAN8Q1F2_PATCE</name>
<dbReference type="PANTHER" id="PTHR47272">
    <property type="entry name" value="DDE_TNP_1_7 DOMAIN-CONTAINING PROTEIN"/>
    <property type="match status" value="1"/>
</dbReference>
<proteinExistence type="predicted"/>
<gene>
    <name evidence="2" type="ORF">SNE40_004845</name>
</gene>
<dbReference type="PANTHER" id="PTHR47272:SF2">
    <property type="entry name" value="PIGGYBAC TRANSPOSABLE ELEMENT-DERIVED PROTEIN 3-LIKE"/>
    <property type="match status" value="1"/>
</dbReference>